<keyword evidence="2" id="KW-1185">Reference proteome</keyword>
<accession>A0A239F9Z9</accession>
<protein>
    <submittedName>
        <fullName evidence="1">Uncharacterized protein</fullName>
    </submittedName>
</protein>
<evidence type="ECO:0000313" key="2">
    <source>
        <dbReference type="Proteomes" id="UP000198480"/>
    </source>
</evidence>
<evidence type="ECO:0000313" key="1">
    <source>
        <dbReference type="EMBL" id="SNS53736.1"/>
    </source>
</evidence>
<name>A0A239F9Z9_9BACT</name>
<dbReference type="RefSeq" id="WP_089241502.1">
    <property type="nucleotide sequence ID" value="NZ_FZOK01000012.1"/>
</dbReference>
<dbReference type="Proteomes" id="UP000198480">
    <property type="component" value="Unassembled WGS sequence"/>
</dbReference>
<dbReference type="OrthoDB" id="956971at2"/>
<dbReference type="EMBL" id="FZOK01000012">
    <property type="protein sequence ID" value="SNS53736.1"/>
    <property type="molecule type" value="Genomic_DNA"/>
</dbReference>
<dbReference type="AlphaFoldDB" id="A0A239F9Z9"/>
<gene>
    <name evidence="1" type="ORF">SAMN06295967_11212</name>
</gene>
<reference evidence="2" key="1">
    <citation type="submission" date="2017-06" db="EMBL/GenBank/DDBJ databases">
        <authorList>
            <person name="Varghese N."/>
            <person name="Submissions S."/>
        </authorList>
    </citation>
    <scope>NUCLEOTIDE SEQUENCE [LARGE SCALE GENOMIC DNA]</scope>
    <source>
        <strain evidence="2">5C</strain>
    </source>
</reference>
<organism evidence="1 2">
    <name type="scientific">Belliella buryatensis</name>
    <dbReference type="NCBI Taxonomy" id="1500549"/>
    <lineage>
        <taxon>Bacteria</taxon>
        <taxon>Pseudomonadati</taxon>
        <taxon>Bacteroidota</taxon>
        <taxon>Cytophagia</taxon>
        <taxon>Cytophagales</taxon>
        <taxon>Cyclobacteriaceae</taxon>
        <taxon>Belliella</taxon>
    </lineage>
</organism>
<proteinExistence type="predicted"/>
<sequence>MRNWKKINNSTYSFVVNSKEVATLEVVLNSKNSEAIINIGQTQYTFSRVGFWKNSIEITNNIGLTIGRVYAEKWHANSFIFEHKAIKYKLQVRNNPRVEWAITAAGKDILAYGLNTVKDNGAVSIKITGIASHEDYLFDALLWYLLMPTLSDSNGDHFTFLLLLTAQ</sequence>